<feature type="region of interest" description="Disordered" evidence="1">
    <location>
        <begin position="937"/>
        <end position="975"/>
    </location>
</feature>
<feature type="transmembrane region" description="Helical" evidence="2">
    <location>
        <begin position="488"/>
        <end position="517"/>
    </location>
</feature>
<name>A0A8E0VI93_9TREM</name>
<keyword evidence="2" id="KW-1133">Transmembrane helix</keyword>
<feature type="transmembrane region" description="Helical" evidence="2">
    <location>
        <begin position="454"/>
        <end position="476"/>
    </location>
</feature>
<keyword evidence="2" id="KW-0812">Transmembrane</keyword>
<proteinExistence type="predicted"/>
<dbReference type="EMBL" id="LUCM01003867">
    <property type="protein sequence ID" value="KAA0195210.1"/>
    <property type="molecule type" value="Genomic_DNA"/>
</dbReference>
<evidence type="ECO:0000256" key="1">
    <source>
        <dbReference type="SAM" id="MobiDB-lite"/>
    </source>
</evidence>
<evidence type="ECO:0000256" key="2">
    <source>
        <dbReference type="SAM" id="Phobius"/>
    </source>
</evidence>
<feature type="compositionally biased region" description="Polar residues" evidence="1">
    <location>
        <begin position="937"/>
        <end position="950"/>
    </location>
</feature>
<organism evidence="3 4">
    <name type="scientific">Fasciolopsis buskii</name>
    <dbReference type="NCBI Taxonomy" id="27845"/>
    <lineage>
        <taxon>Eukaryota</taxon>
        <taxon>Metazoa</taxon>
        <taxon>Spiralia</taxon>
        <taxon>Lophotrochozoa</taxon>
        <taxon>Platyhelminthes</taxon>
        <taxon>Trematoda</taxon>
        <taxon>Digenea</taxon>
        <taxon>Plagiorchiida</taxon>
        <taxon>Echinostomata</taxon>
        <taxon>Echinostomatoidea</taxon>
        <taxon>Fasciolidae</taxon>
        <taxon>Fasciolopsis</taxon>
    </lineage>
</organism>
<gene>
    <name evidence="3" type="ORF">FBUS_07672</name>
</gene>
<evidence type="ECO:0000313" key="3">
    <source>
        <dbReference type="EMBL" id="KAA0195210.1"/>
    </source>
</evidence>
<dbReference type="AlphaFoldDB" id="A0A8E0VI93"/>
<keyword evidence="2" id="KW-0472">Membrane</keyword>
<feature type="transmembrane region" description="Helical" evidence="2">
    <location>
        <begin position="65"/>
        <end position="87"/>
    </location>
</feature>
<keyword evidence="4" id="KW-1185">Reference proteome</keyword>
<dbReference type="Proteomes" id="UP000728185">
    <property type="component" value="Unassembled WGS sequence"/>
</dbReference>
<evidence type="ECO:0000313" key="4">
    <source>
        <dbReference type="Proteomes" id="UP000728185"/>
    </source>
</evidence>
<dbReference type="OrthoDB" id="6229420at2759"/>
<feature type="transmembrane region" description="Helical" evidence="2">
    <location>
        <begin position="838"/>
        <end position="861"/>
    </location>
</feature>
<sequence>MDHIYFAAKIIVHKAQPILDGGIFTFVLNNYVAPRLIISEAKELPAVYSPSSTEHLRVTFAQTGYAIAIAFGIIWAMVLLVAAIVLCHRKSRHRRRTQDFVYLAGLPSHPKNVTRCSGTIRSNGSARSPKSTLYRTRHRMQSNWICLTIQFFFLTIMTLFLGVGVMLGFSASSQLHGNLAAPSTHEEAVGRLLKPSELKHTDPPETHVFPRILRGLAQVRAYLSEFVEDTKKSSIPVVSSLINATEAMQDRMTAEFNAILFDEIGASQAFRLGDEVGSSIISLMKHSMGIVEQDTQFKQRFDRFKIELQNWLRLIRTVSPAGDDDCPRECIPLRATFTNNLTARPDTFMPHFAFAVALKFVTTDQNQTADSVQQQLNQGRLVAEKQLIETKKVMAERLNIPKAIKNMVDSQWAALDTAMAKIVEMIDTQALLITRSLAPKISSGSSVILTFSCLFWIILLLFTLGIAWLIIHYHCVPSTLSAQSRHHILTAAGCGLFVLMVSLILSTLLFLFAGYAYTEACRYLEPSAPETGSELDRTPADLLDAHINWFVDRHWDNIVRLAANHTLPGEKQIPLPHLRSPIRAITHHCQKNAGILTALDGIRDFDMASLNEPKISEQFVRIGREIMFNSLKALDVNEMFPKETDEQLKTAGLLDGFIVNFQQFRDNLPTTYLSVRHSDDESGNYTLFAVDSMWSAWDSYYTKVLQSRLTGKQKTRLDKATQEVNLALSNLDSIIGTIDRHLLTLSSTKKISPVATELKNSLTDLKSLMSNKPVLLNKASKLFDEHVEAKTPAETERLIVEFGPQLMAQVGRCRRLYEAENDMKRAVCDGVVVVINGLWFVAGWVALFGSITVCCGLMLLLHKSSMDSPTLGATTFLSKTIFGPRDEFFGLNSGQIPTDSSNRGLFIQVPELERLNTLDDLPSLSIPLPLAENSRSPVSSFQPNSHSSMLFISPGSPPSLKTAQYDLAQQREQRQ</sequence>
<protein>
    <submittedName>
        <fullName evidence="3">Uncharacterized protein</fullName>
    </submittedName>
</protein>
<accession>A0A8E0VI93</accession>
<feature type="transmembrane region" description="Helical" evidence="2">
    <location>
        <begin position="144"/>
        <end position="169"/>
    </location>
</feature>
<reference evidence="3" key="1">
    <citation type="submission" date="2019-05" db="EMBL/GenBank/DDBJ databases">
        <title>Annotation for the trematode Fasciolopsis buski.</title>
        <authorList>
            <person name="Choi Y.-J."/>
        </authorList>
    </citation>
    <scope>NUCLEOTIDE SEQUENCE</scope>
    <source>
        <strain evidence="3">HT</strain>
        <tissue evidence="3">Whole worm</tissue>
    </source>
</reference>
<comment type="caution">
    <text evidence="3">The sequence shown here is derived from an EMBL/GenBank/DDBJ whole genome shotgun (WGS) entry which is preliminary data.</text>
</comment>